<keyword evidence="2" id="KW-1185">Reference proteome</keyword>
<gene>
    <name evidence="1" type="ORF">GMARGA_LOCUS44191</name>
</gene>
<feature type="non-terminal residue" evidence="1">
    <location>
        <position position="1"/>
    </location>
</feature>
<dbReference type="EMBL" id="CAJVQB010148618">
    <property type="protein sequence ID" value="CAG8855370.1"/>
    <property type="molecule type" value="Genomic_DNA"/>
</dbReference>
<protein>
    <submittedName>
        <fullName evidence="1">28412_t:CDS:1</fullName>
    </submittedName>
</protein>
<reference evidence="1 2" key="1">
    <citation type="submission" date="2021-06" db="EMBL/GenBank/DDBJ databases">
        <authorList>
            <person name="Kallberg Y."/>
            <person name="Tangrot J."/>
            <person name="Rosling A."/>
        </authorList>
    </citation>
    <scope>NUCLEOTIDE SEQUENCE [LARGE SCALE GENOMIC DNA]</scope>
    <source>
        <strain evidence="1 2">120-4 pot B 10/14</strain>
    </source>
</reference>
<proteinExistence type="predicted"/>
<feature type="non-terminal residue" evidence="1">
    <location>
        <position position="45"/>
    </location>
</feature>
<comment type="caution">
    <text evidence="1">The sequence shown here is derived from an EMBL/GenBank/DDBJ whole genome shotgun (WGS) entry which is preliminary data.</text>
</comment>
<sequence length="45" mass="5064">EMALVDDISALLEYSPNSQTHFGSHRLSLFPTTTLIKNSLLFRKA</sequence>
<evidence type="ECO:0000313" key="1">
    <source>
        <dbReference type="EMBL" id="CAG8855370.1"/>
    </source>
</evidence>
<organism evidence="1 2">
    <name type="scientific">Gigaspora margarita</name>
    <dbReference type="NCBI Taxonomy" id="4874"/>
    <lineage>
        <taxon>Eukaryota</taxon>
        <taxon>Fungi</taxon>
        <taxon>Fungi incertae sedis</taxon>
        <taxon>Mucoromycota</taxon>
        <taxon>Glomeromycotina</taxon>
        <taxon>Glomeromycetes</taxon>
        <taxon>Diversisporales</taxon>
        <taxon>Gigasporaceae</taxon>
        <taxon>Gigaspora</taxon>
    </lineage>
</organism>
<name>A0ABN7XKV6_GIGMA</name>
<evidence type="ECO:0000313" key="2">
    <source>
        <dbReference type="Proteomes" id="UP000789901"/>
    </source>
</evidence>
<dbReference type="Proteomes" id="UP000789901">
    <property type="component" value="Unassembled WGS sequence"/>
</dbReference>
<accession>A0ABN7XKV6</accession>